<name>A0A2P8DZS5_9ACTN</name>
<gene>
    <name evidence="4" type="ORF">CLV30_10928</name>
</gene>
<feature type="region of interest" description="Disordered" evidence="2">
    <location>
        <begin position="99"/>
        <end position="120"/>
    </location>
</feature>
<dbReference type="PANTHER" id="PTHR42942:SF1">
    <property type="entry name" value="ALKYLTRANSFERASE-LIKE PROTEIN 1"/>
    <property type="match status" value="1"/>
</dbReference>
<feature type="domain" description="Methylated-DNA-[protein]-cysteine S-methyltransferase DNA binding" evidence="3">
    <location>
        <begin position="10"/>
        <end position="81"/>
    </location>
</feature>
<organism evidence="4 5">
    <name type="scientific">Haloactinopolyspora alba</name>
    <dbReference type="NCBI Taxonomy" id="648780"/>
    <lineage>
        <taxon>Bacteria</taxon>
        <taxon>Bacillati</taxon>
        <taxon>Actinomycetota</taxon>
        <taxon>Actinomycetes</taxon>
        <taxon>Jiangellales</taxon>
        <taxon>Jiangellaceae</taxon>
        <taxon>Haloactinopolyspora</taxon>
    </lineage>
</organism>
<dbReference type="InterPro" id="IPR036217">
    <property type="entry name" value="MethylDNA_cys_MeTrfase_DNAb"/>
</dbReference>
<reference evidence="4 5" key="1">
    <citation type="submission" date="2018-03" db="EMBL/GenBank/DDBJ databases">
        <title>Genomic Encyclopedia of Archaeal and Bacterial Type Strains, Phase II (KMG-II): from individual species to whole genera.</title>
        <authorList>
            <person name="Goeker M."/>
        </authorList>
    </citation>
    <scope>NUCLEOTIDE SEQUENCE [LARGE SCALE GENOMIC DNA]</scope>
    <source>
        <strain evidence="4 5">DSM 45211</strain>
    </source>
</reference>
<dbReference type="AlphaFoldDB" id="A0A2P8DZS5"/>
<protein>
    <submittedName>
        <fullName evidence="4">O(6)-alkylguanine repair protein YbaZ</fullName>
    </submittedName>
</protein>
<dbReference type="GO" id="GO:0006281">
    <property type="term" value="P:DNA repair"/>
    <property type="evidence" value="ECO:0007669"/>
    <property type="project" value="InterPro"/>
</dbReference>
<dbReference type="CDD" id="cd06445">
    <property type="entry name" value="ATase"/>
    <property type="match status" value="1"/>
</dbReference>
<sequence>MRVVDEEYVEAVLSLVERIPSGRAMSYGAIADVVGEELDRGGPRQVGAVMSAVGAAVPWWRVVTSNGRLPPGNEVRAQRELAAEVTPMTADGARVDMRRAAWHPDEVSPRRARDRNAPTR</sequence>
<keyword evidence="1" id="KW-0227">DNA damage</keyword>
<accession>A0A2P8DZS5</accession>
<dbReference type="InterPro" id="IPR036388">
    <property type="entry name" value="WH-like_DNA-bd_sf"/>
</dbReference>
<proteinExistence type="predicted"/>
<dbReference type="Proteomes" id="UP000243528">
    <property type="component" value="Unassembled WGS sequence"/>
</dbReference>
<dbReference type="EMBL" id="PYGE01000009">
    <property type="protein sequence ID" value="PSL02722.1"/>
    <property type="molecule type" value="Genomic_DNA"/>
</dbReference>
<evidence type="ECO:0000256" key="1">
    <source>
        <dbReference type="ARBA" id="ARBA00022763"/>
    </source>
</evidence>
<keyword evidence="5" id="KW-1185">Reference proteome</keyword>
<dbReference type="GO" id="GO:0003824">
    <property type="term" value="F:catalytic activity"/>
    <property type="evidence" value="ECO:0007669"/>
    <property type="project" value="InterPro"/>
</dbReference>
<evidence type="ECO:0000256" key="2">
    <source>
        <dbReference type="SAM" id="MobiDB-lite"/>
    </source>
</evidence>
<dbReference type="PANTHER" id="PTHR42942">
    <property type="entry name" value="6-O-METHYLGUANINE DNA METHYLTRANSFERASE"/>
    <property type="match status" value="1"/>
</dbReference>
<dbReference type="Gene3D" id="1.10.10.10">
    <property type="entry name" value="Winged helix-like DNA-binding domain superfamily/Winged helix DNA-binding domain"/>
    <property type="match status" value="1"/>
</dbReference>
<dbReference type="SUPFAM" id="SSF46767">
    <property type="entry name" value="Methylated DNA-protein cysteine methyltransferase, C-terminal domain"/>
    <property type="match status" value="1"/>
</dbReference>
<dbReference type="InterPro" id="IPR052520">
    <property type="entry name" value="ATL_DNA_repair"/>
</dbReference>
<evidence type="ECO:0000313" key="4">
    <source>
        <dbReference type="EMBL" id="PSL02722.1"/>
    </source>
</evidence>
<evidence type="ECO:0000313" key="5">
    <source>
        <dbReference type="Proteomes" id="UP000243528"/>
    </source>
</evidence>
<dbReference type="InterPro" id="IPR014048">
    <property type="entry name" value="MethylDNA_cys_MeTrfase_DNA-bd"/>
</dbReference>
<evidence type="ECO:0000259" key="3">
    <source>
        <dbReference type="Pfam" id="PF01035"/>
    </source>
</evidence>
<comment type="caution">
    <text evidence="4">The sequence shown here is derived from an EMBL/GenBank/DDBJ whole genome shotgun (WGS) entry which is preliminary data.</text>
</comment>
<dbReference type="Pfam" id="PF01035">
    <property type="entry name" value="DNA_binding_1"/>
    <property type="match status" value="1"/>
</dbReference>